<evidence type="ECO:0000256" key="1">
    <source>
        <dbReference type="SAM" id="MobiDB-lite"/>
    </source>
</evidence>
<evidence type="ECO:0000313" key="3">
    <source>
        <dbReference type="Proteomes" id="UP000642553"/>
    </source>
</evidence>
<proteinExistence type="predicted"/>
<dbReference type="AlphaFoldDB" id="A0AAE6W2B4"/>
<accession>A0AAE6W2B4</accession>
<feature type="region of interest" description="Disordered" evidence="1">
    <location>
        <begin position="43"/>
        <end position="79"/>
    </location>
</feature>
<reference evidence="2" key="1">
    <citation type="submission" date="2018-05" db="EMBL/GenBank/DDBJ databases">
        <title>Complete genome sequnece of Akkermansia muciniphila EB-AMDK-40.</title>
        <authorList>
            <person name="Nam Y.-D."/>
            <person name="Chung W.-H."/>
            <person name="Park Y.S."/>
            <person name="Kang J."/>
        </authorList>
    </citation>
    <scope>NUCLEOTIDE SEQUENCE</scope>
    <source>
        <strain evidence="2">EB-AMDK-40</strain>
    </source>
</reference>
<evidence type="ECO:0000313" key="2">
    <source>
        <dbReference type="EMBL" id="QHV63087.1"/>
    </source>
</evidence>
<dbReference type="Proteomes" id="UP000642553">
    <property type="component" value="Chromosome"/>
</dbReference>
<organism evidence="2 3">
    <name type="scientific">Akkermansia massiliensis</name>
    <dbReference type="NCBI Taxonomy" id="2927224"/>
    <lineage>
        <taxon>Bacteria</taxon>
        <taxon>Pseudomonadati</taxon>
        <taxon>Verrucomicrobiota</taxon>
        <taxon>Verrucomicrobiia</taxon>
        <taxon>Verrucomicrobiales</taxon>
        <taxon>Akkermansiaceae</taxon>
        <taxon>Akkermansia</taxon>
    </lineage>
</organism>
<protein>
    <submittedName>
        <fullName evidence="2">Uncharacterized protein</fullName>
    </submittedName>
</protein>
<sequence>MQPMAGLFSQNERHPGHQAFSMVSLCRENTRLNMRDIPSVFPSLLHPHPGQPMLRPANKTRKRSSPARTTAIKLVNRSP</sequence>
<dbReference type="EMBL" id="CP029701">
    <property type="protein sequence ID" value="QHV63087.1"/>
    <property type="molecule type" value="Genomic_DNA"/>
</dbReference>
<gene>
    <name evidence="2" type="ORF">DMI76_06775</name>
</gene>
<name>A0AAE6W2B4_9BACT</name>